<dbReference type="Pfam" id="PF07885">
    <property type="entry name" value="Ion_trans_2"/>
    <property type="match status" value="1"/>
</dbReference>
<organism evidence="4 5">
    <name type="scientific">Virgibacillus necropolis</name>
    <dbReference type="NCBI Taxonomy" id="163877"/>
    <lineage>
        <taxon>Bacteria</taxon>
        <taxon>Bacillati</taxon>
        <taxon>Bacillota</taxon>
        <taxon>Bacilli</taxon>
        <taxon>Bacillales</taxon>
        <taxon>Bacillaceae</taxon>
        <taxon>Virgibacillus</taxon>
    </lineage>
</organism>
<dbReference type="PROSITE" id="PS51201">
    <property type="entry name" value="RCK_N"/>
    <property type="match status" value="1"/>
</dbReference>
<dbReference type="PANTHER" id="PTHR43833">
    <property type="entry name" value="POTASSIUM CHANNEL PROTEIN 2-RELATED-RELATED"/>
    <property type="match status" value="1"/>
</dbReference>
<dbReference type="Proteomes" id="UP000204391">
    <property type="component" value="Chromosome"/>
</dbReference>
<keyword evidence="4" id="KW-0406">Ion transport</keyword>
<evidence type="ECO:0000313" key="4">
    <source>
        <dbReference type="EMBL" id="ASN04898.1"/>
    </source>
</evidence>
<feature type="domain" description="RCK N-terminal" evidence="3">
    <location>
        <begin position="114"/>
        <end position="239"/>
    </location>
</feature>
<keyword evidence="4" id="KW-0813">Transport</keyword>
<dbReference type="OrthoDB" id="9785285at2"/>
<dbReference type="RefSeq" id="WP_089531749.1">
    <property type="nucleotide sequence ID" value="NZ_CP022437.1"/>
</dbReference>
<keyword evidence="5" id="KW-1185">Reference proteome</keyword>
<accession>A0A221MB46</accession>
<protein>
    <submittedName>
        <fullName evidence="4">Potassium channel protein</fullName>
    </submittedName>
</protein>
<feature type="transmembrane region" description="Helical" evidence="2">
    <location>
        <begin position="15"/>
        <end position="37"/>
    </location>
</feature>
<keyword evidence="2" id="KW-0812">Transmembrane</keyword>
<dbReference type="KEGG" id="vne:CFK40_07660"/>
<feature type="transmembrane region" description="Helical" evidence="2">
    <location>
        <begin position="49"/>
        <end position="66"/>
    </location>
</feature>
<dbReference type="InterPro" id="IPR003148">
    <property type="entry name" value="RCK_N"/>
</dbReference>
<gene>
    <name evidence="4" type="ORF">CFK40_07660</name>
</gene>
<dbReference type="InterPro" id="IPR013099">
    <property type="entry name" value="K_chnl_dom"/>
</dbReference>
<dbReference type="AlphaFoldDB" id="A0A221MB46"/>
<dbReference type="InterPro" id="IPR036291">
    <property type="entry name" value="NAD(P)-bd_dom_sf"/>
</dbReference>
<feature type="transmembrane region" description="Helical" evidence="2">
    <location>
        <begin position="73"/>
        <end position="91"/>
    </location>
</feature>
<evidence type="ECO:0000256" key="2">
    <source>
        <dbReference type="SAM" id="Phobius"/>
    </source>
</evidence>
<evidence type="ECO:0000256" key="1">
    <source>
        <dbReference type="ARBA" id="ARBA00004651"/>
    </source>
</evidence>
<keyword evidence="2" id="KW-0472">Membrane</keyword>
<proteinExistence type="predicted"/>
<dbReference type="GO" id="GO:0034220">
    <property type="term" value="P:monoatomic ion transmembrane transport"/>
    <property type="evidence" value="ECO:0007669"/>
    <property type="project" value="UniProtKB-KW"/>
</dbReference>
<dbReference type="InterPro" id="IPR050721">
    <property type="entry name" value="Trk_Ktr_HKT_K-transport"/>
</dbReference>
<dbReference type="SUPFAM" id="SSF81324">
    <property type="entry name" value="Voltage-gated potassium channels"/>
    <property type="match status" value="1"/>
</dbReference>
<dbReference type="Gene3D" id="3.40.50.720">
    <property type="entry name" value="NAD(P)-binding Rossmann-like Domain"/>
    <property type="match status" value="1"/>
</dbReference>
<evidence type="ECO:0000259" key="3">
    <source>
        <dbReference type="PROSITE" id="PS51201"/>
    </source>
</evidence>
<dbReference type="GO" id="GO:0005886">
    <property type="term" value="C:plasma membrane"/>
    <property type="evidence" value="ECO:0007669"/>
    <property type="project" value="UniProtKB-SubCell"/>
</dbReference>
<comment type="subcellular location">
    <subcellularLocation>
        <location evidence="1">Cell membrane</location>
        <topology evidence="1">Multi-pass membrane protein</topology>
    </subcellularLocation>
</comment>
<dbReference type="SUPFAM" id="SSF51735">
    <property type="entry name" value="NAD(P)-binding Rossmann-fold domains"/>
    <property type="match status" value="1"/>
</dbReference>
<reference evidence="4 5" key="1">
    <citation type="journal article" date="2003" name="Int. J. Syst. Evol. Microbiol.">
        <title>Virgibacillus carmonensis sp. nov., Virgibacillus necropolis sp. nov. and Virgibacillus picturae sp. nov., three novel species isolated from deteriorated mural paintings, transfer of the species of the genus salibacillus to Virgibacillus, as Virgibacillus marismortui comb. nov. and Virgibacillus salexigens comb. nov., and emended description of the genus Virgibacillus.</title>
        <authorList>
            <person name="Heyrman J."/>
            <person name="Logan N.A."/>
            <person name="Busse H.J."/>
            <person name="Balcaen A."/>
            <person name="Lebbe L."/>
            <person name="Rodriguez-Diaz M."/>
            <person name="Swings J."/>
            <person name="De Vos P."/>
        </authorList>
    </citation>
    <scope>NUCLEOTIDE SEQUENCE [LARGE SCALE GENOMIC DNA]</scope>
    <source>
        <strain evidence="4 5">LMG 19488</strain>
    </source>
</reference>
<evidence type="ECO:0000313" key="5">
    <source>
        <dbReference type="Proteomes" id="UP000204391"/>
    </source>
</evidence>
<dbReference type="Pfam" id="PF02254">
    <property type="entry name" value="TrkA_N"/>
    <property type="match status" value="1"/>
</dbReference>
<name>A0A221MB46_9BACI</name>
<dbReference type="Gene3D" id="1.10.287.70">
    <property type="match status" value="1"/>
</dbReference>
<dbReference type="EMBL" id="CP022437">
    <property type="protein sequence ID" value="ASN04898.1"/>
    <property type="molecule type" value="Genomic_DNA"/>
</dbReference>
<sequence>MRIELFKHIYFRLPIVLRLLISVFLLMLSFGTVIHFVEPNEFPTIFDGVWWAFVTGATVGYGDYVPLTVPGKVIGILLILSGGGLITFYITTVSAETIKHENSLSKGKVAYKGSDHIIIVGWNERTRQLVDIIMSKDKLTEIVLIDYSLQQLPYQQIPVHFIHGDASEDETLLKANIDKAKSVLITADSTKKEKLADHHTILTTVAIRGNNKSVPLVTEILSDKQMDNALRAGATSVVQPNNFLSSMLYHELFFPKTNNPVELVINLLENQQFIKRTLPADLANKSYMSGVIHFLEGHQLLLVVIRNDKWRINPSPDFLLKSGDAVITLSAWNE</sequence>
<dbReference type="PANTHER" id="PTHR43833:SF9">
    <property type="entry name" value="POTASSIUM CHANNEL PROTEIN YUGO-RELATED"/>
    <property type="match status" value="1"/>
</dbReference>
<dbReference type="GO" id="GO:0006813">
    <property type="term" value="P:potassium ion transport"/>
    <property type="evidence" value="ECO:0007669"/>
    <property type="project" value="InterPro"/>
</dbReference>
<keyword evidence="4" id="KW-0407">Ion channel</keyword>
<keyword evidence="2" id="KW-1133">Transmembrane helix</keyword>